<evidence type="ECO:0000313" key="15">
    <source>
        <dbReference type="Proteomes" id="UP000199608"/>
    </source>
</evidence>
<dbReference type="GO" id="GO:0019171">
    <property type="term" value="F:(3R)-hydroxyacyl-[acyl-carrier-protein] dehydratase activity"/>
    <property type="evidence" value="ECO:0007669"/>
    <property type="project" value="InterPro"/>
</dbReference>
<dbReference type="Pfam" id="PF02801">
    <property type="entry name" value="Ketoacyl-synt_C"/>
    <property type="match status" value="2"/>
</dbReference>
<proteinExistence type="inferred from homology"/>
<feature type="domain" description="Ketosynthase family 3 (KS3)" evidence="13">
    <location>
        <begin position="9"/>
        <end position="441"/>
    </location>
</feature>
<dbReference type="InterPro" id="IPR018201">
    <property type="entry name" value="Ketoacyl_synth_AS"/>
</dbReference>
<keyword evidence="6 11" id="KW-0808">Transferase</keyword>
<dbReference type="CDD" id="cd01287">
    <property type="entry name" value="FabA"/>
    <property type="match status" value="1"/>
</dbReference>
<dbReference type="InterPro" id="IPR016039">
    <property type="entry name" value="Thiolase-like"/>
</dbReference>
<dbReference type="InterPro" id="IPR013114">
    <property type="entry name" value="FabA_FabZ"/>
</dbReference>
<dbReference type="EMBL" id="FNLL01000003">
    <property type="protein sequence ID" value="SDT93938.1"/>
    <property type="molecule type" value="Genomic_DNA"/>
</dbReference>
<dbReference type="Gene3D" id="3.40.47.10">
    <property type="match status" value="2"/>
</dbReference>
<comment type="pathway">
    <text evidence="1">Lipid metabolism; fatty acid biosynthesis.</text>
</comment>
<dbReference type="SUPFAM" id="SSF53901">
    <property type="entry name" value="Thiolase-like"/>
    <property type="match status" value="2"/>
</dbReference>
<gene>
    <name evidence="14" type="ORF">SAMN04487931_10383</name>
</gene>
<keyword evidence="5" id="KW-0597">Phosphoprotein</keyword>
<dbReference type="GO" id="GO:0006633">
    <property type="term" value="P:fatty acid biosynthetic process"/>
    <property type="evidence" value="ECO:0007669"/>
    <property type="project" value="UniProtKB-UniPathway"/>
</dbReference>
<dbReference type="GO" id="GO:0071770">
    <property type="term" value="P:DIM/DIP cell wall layer assembly"/>
    <property type="evidence" value="ECO:0007669"/>
    <property type="project" value="TreeGrafter"/>
</dbReference>
<name>A0A1H2EGV4_9BACT</name>
<dbReference type="GO" id="GO:0004312">
    <property type="term" value="F:fatty acid synthase activity"/>
    <property type="evidence" value="ECO:0007669"/>
    <property type="project" value="TreeGrafter"/>
</dbReference>
<dbReference type="InterPro" id="IPR029069">
    <property type="entry name" value="HotDog_dom_sf"/>
</dbReference>
<sequence>MKNQIKKKINKTAVVGMSGVFPQALDTRQFLDNIIHKKNAIIRVPDHRWTGSVNEFISNRTIPDKAVSDKAGLIENFQFDPHGFLIEKDLLSQLDPLHQLVLHAGREAFSHCFHTTEDKKRTGVILAAIALPTDASSLVSRQILCNKEVKKPGPNDFSNAAVVSFPAAVLARAMGFEGGSFTLDAACASSLYSIKLACEHLHLKKADIMVAGGVSRPDSLYTQIGFSQLQALSPSGRCSPFDKAADGLVVGEGTGIVVLKRLEDAIDCKDKIYAVITGAGVSNDIEGTLVGPASEGQVRAMIQAYEQASWSPDDIQYMECHGSGTPVGDQVELTSIHSLLKAFDCPDKHLSIGSVKSMTGHLLTAAGATGFIKTVLSMNEGILPPSLNYSGPSSNSILNNSHIKVQTNVEQWIPNPGHSTRKAGISAFGFGGINAHLLVEEFIAPSTHSSAHYGSAHYGSTHYSASNIKQTKTLKTIPCAIVGMETIARECSSLSEFKDLILDRTCIKPGLPGSRWRRTGYGALKEIKEKPGFYIDHLSTRVGEFHIPPNQMTDILPQHIFLLKAVKGALEDAKITPRPLPDDAPRHHMGCAIGIEFDYGATDFHLRWKINHLQEALKDKISPPLTFNRTLGALGGIVASRVAREFKLGGPCFTLSAGAASGIKAIETAVHSLSAWETELFICGCVDLAGDIRQFALNAGAKEHSEAILPSEGAAAIVLKRLDQAIEDGDRIYGIITGVAGAGSDVIPGETCPDPNISETLYARSLETALKDAKTNFQDIDLYEACASGIKDNDTTETRVLNRLCLNDTDQPHCHVTATSSVIGNTRGASALFSVIKTALCLNHRIMPSNKAMQDCFEQIEKNRFCFTDTPIKWNKQDKKTPLKACAASMTLDGACAHVILEEHMPKNKSLQDISFLDESDKVTDHNMKPKKELILKTNPKHISEETILKINQHLGTNEKKITDNENKVSDMKQQHLRTDEAIFDQTHLDQTHFDPMQLDPALIADSTLATSRAHEKFLEFSKENMVVLEKQFETMTRLAGSVIHETKTLSSLERPDPAPESSESDKVFESPSPAGAPSPFLDRDQCLEYAVGKAGNVLGKKFEIIDTYPVRVRLPAEPLMLVDRIMDIQGEMLSLTSGKIITQHDVKENAWYLDGGKAPVSISIEAGQADLFLCAWMGIDHVVKGTRKYRLLDAKVTFHRTLPEPGETIEYHIEIDRFLKQGDVYLFFFHYKGYVNDQLLISMKDGCAGFFTEQEVENSGGIILKSEELKQIKSHSKFSSLVPVEKQSFSDERIEALRSGNLGAAFGKNFALKSLGKNLKLPGKRMHLIDRVLEFDPCGGRFGLGSIIAQADIHPDDWFLTCHFIDDRVMPGTLMYECCAHALRIFTQRMGWISDRDDVFYDVIPDNESDLKCRGPVTPDTKKARYEIEIKQMGYAPEPYVIADAHMFSDDLRIVLYKNMGLKLAGLTKSELKSFWR</sequence>
<dbReference type="InterPro" id="IPR050091">
    <property type="entry name" value="PKS_NRPS_Biosynth_Enz"/>
</dbReference>
<keyword evidence="8" id="KW-0443">Lipid metabolism</keyword>
<keyword evidence="15" id="KW-1185">Reference proteome</keyword>
<dbReference type="SMART" id="SM00825">
    <property type="entry name" value="PKS_KS"/>
    <property type="match status" value="1"/>
</dbReference>
<evidence type="ECO:0000313" key="14">
    <source>
        <dbReference type="EMBL" id="SDT93938.1"/>
    </source>
</evidence>
<evidence type="ECO:0000256" key="8">
    <source>
        <dbReference type="ARBA" id="ARBA00023098"/>
    </source>
</evidence>
<evidence type="ECO:0000256" key="3">
    <source>
        <dbReference type="ARBA" id="ARBA00022450"/>
    </source>
</evidence>
<dbReference type="InterPro" id="IPR010083">
    <property type="entry name" value="FabA"/>
</dbReference>
<dbReference type="InterPro" id="IPR020841">
    <property type="entry name" value="PKS_Beta-ketoAc_synthase_dom"/>
</dbReference>
<dbReference type="InterPro" id="IPR014031">
    <property type="entry name" value="Ketoacyl_synth_C"/>
</dbReference>
<dbReference type="GO" id="GO:0005737">
    <property type="term" value="C:cytoplasm"/>
    <property type="evidence" value="ECO:0007669"/>
    <property type="project" value="InterPro"/>
</dbReference>
<dbReference type="UniPathway" id="UPA00094"/>
<comment type="similarity">
    <text evidence="11">Belongs to the thiolase-like superfamily. Beta-ketoacyl-ACP synthases family.</text>
</comment>
<protein>
    <submittedName>
        <fullName evidence="14">FabA-like domain-containing protein</fullName>
    </submittedName>
</protein>
<evidence type="ECO:0000256" key="7">
    <source>
        <dbReference type="ARBA" id="ARBA00022832"/>
    </source>
</evidence>
<keyword evidence="7" id="KW-0276">Fatty acid metabolism</keyword>
<evidence type="ECO:0000259" key="13">
    <source>
        <dbReference type="PROSITE" id="PS52004"/>
    </source>
</evidence>
<keyword evidence="3" id="KW-0596">Phosphopantetheine</keyword>
<evidence type="ECO:0000256" key="5">
    <source>
        <dbReference type="ARBA" id="ARBA00022553"/>
    </source>
</evidence>
<evidence type="ECO:0000256" key="2">
    <source>
        <dbReference type="ARBA" id="ARBA00006714"/>
    </source>
</evidence>
<dbReference type="SUPFAM" id="SSF54637">
    <property type="entry name" value="Thioesterase/thiol ester dehydrase-isomerase"/>
    <property type="match status" value="2"/>
</dbReference>
<evidence type="ECO:0000256" key="4">
    <source>
        <dbReference type="ARBA" id="ARBA00022516"/>
    </source>
</evidence>
<dbReference type="GO" id="GO:0005886">
    <property type="term" value="C:plasma membrane"/>
    <property type="evidence" value="ECO:0007669"/>
    <property type="project" value="TreeGrafter"/>
</dbReference>
<feature type="domain" description="Ketosynthase family 3 (KS3)" evidence="13">
    <location>
        <begin position="476"/>
        <end position="903"/>
    </location>
</feature>
<dbReference type="Gene3D" id="3.10.129.10">
    <property type="entry name" value="Hotdog Thioesterase"/>
    <property type="match status" value="2"/>
</dbReference>
<dbReference type="RefSeq" id="WP_092231311.1">
    <property type="nucleotide sequence ID" value="NZ_FNLL01000003.1"/>
</dbReference>
<feature type="compositionally biased region" description="Basic and acidic residues" evidence="12">
    <location>
        <begin position="1054"/>
        <end position="1069"/>
    </location>
</feature>
<evidence type="ECO:0000256" key="11">
    <source>
        <dbReference type="RuleBase" id="RU003694"/>
    </source>
</evidence>
<keyword evidence="10" id="KW-0456">Lyase</keyword>
<dbReference type="PANTHER" id="PTHR43775">
    <property type="entry name" value="FATTY ACID SYNTHASE"/>
    <property type="match status" value="1"/>
</dbReference>
<dbReference type="PANTHER" id="PTHR43775:SF37">
    <property type="entry name" value="SI:DKEY-61P9.11"/>
    <property type="match status" value="1"/>
</dbReference>
<dbReference type="PROSITE" id="PS00606">
    <property type="entry name" value="KS3_1"/>
    <property type="match status" value="1"/>
</dbReference>
<accession>A0A1H2EGV4</accession>
<keyword evidence="4" id="KW-0444">Lipid biosynthesis</keyword>
<organism evidence="14 15">
    <name type="scientific">Desulfobacula phenolica</name>
    <dbReference type="NCBI Taxonomy" id="90732"/>
    <lineage>
        <taxon>Bacteria</taxon>
        <taxon>Pseudomonadati</taxon>
        <taxon>Thermodesulfobacteriota</taxon>
        <taxon>Desulfobacteria</taxon>
        <taxon>Desulfobacterales</taxon>
        <taxon>Desulfobacteraceae</taxon>
        <taxon>Desulfobacula</taxon>
    </lineage>
</organism>
<evidence type="ECO:0000256" key="1">
    <source>
        <dbReference type="ARBA" id="ARBA00005194"/>
    </source>
</evidence>
<dbReference type="InterPro" id="IPR014030">
    <property type="entry name" value="Ketoacyl_synth_N"/>
</dbReference>
<dbReference type="Proteomes" id="UP000199608">
    <property type="component" value="Unassembled WGS sequence"/>
</dbReference>
<evidence type="ECO:0000256" key="6">
    <source>
        <dbReference type="ARBA" id="ARBA00022679"/>
    </source>
</evidence>
<feature type="region of interest" description="Disordered" evidence="12">
    <location>
        <begin position="1048"/>
        <end position="1081"/>
    </location>
</feature>
<dbReference type="PROSITE" id="PS52004">
    <property type="entry name" value="KS3_2"/>
    <property type="match status" value="2"/>
</dbReference>
<dbReference type="CDD" id="cd00833">
    <property type="entry name" value="PKS"/>
    <property type="match status" value="2"/>
</dbReference>
<comment type="similarity">
    <text evidence="2">Belongs to the thioester dehydratase family. FabA subfamily.</text>
</comment>
<keyword evidence="9" id="KW-0275">Fatty acid biosynthesis</keyword>
<reference evidence="15" key="1">
    <citation type="submission" date="2016-10" db="EMBL/GenBank/DDBJ databases">
        <authorList>
            <person name="Varghese N."/>
            <person name="Submissions S."/>
        </authorList>
    </citation>
    <scope>NUCLEOTIDE SEQUENCE [LARGE SCALE GENOMIC DNA]</scope>
    <source>
        <strain evidence="15">DSM 3384</strain>
    </source>
</reference>
<dbReference type="GO" id="GO:0004315">
    <property type="term" value="F:3-oxoacyl-[acyl-carrier-protein] synthase activity"/>
    <property type="evidence" value="ECO:0007669"/>
    <property type="project" value="InterPro"/>
</dbReference>
<evidence type="ECO:0000256" key="12">
    <source>
        <dbReference type="SAM" id="MobiDB-lite"/>
    </source>
</evidence>
<evidence type="ECO:0000256" key="9">
    <source>
        <dbReference type="ARBA" id="ARBA00023160"/>
    </source>
</evidence>
<evidence type="ECO:0000256" key="10">
    <source>
        <dbReference type="ARBA" id="ARBA00023239"/>
    </source>
</evidence>
<dbReference type="Pfam" id="PF07977">
    <property type="entry name" value="FabA"/>
    <property type="match status" value="1"/>
</dbReference>
<dbReference type="Pfam" id="PF00109">
    <property type="entry name" value="ketoacyl-synt"/>
    <property type="match status" value="2"/>
</dbReference>